<accession>A0A8J3CLH8</accession>
<dbReference type="SUPFAM" id="SSF53822">
    <property type="entry name" value="Periplasmic binding protein-like I"/>
    <property type="match status" value="1"/>
</dbReference>
<dbReference type="GO" id="GO:0006865">
    <property type="term" value="P:amino acid transport"/>
    <property type="evidence" value="ECO:0007669"/>
    <property type="project" value="UniProtKB-KW"/>
</dbReference>
<dbReference type="Gene3D" id="3.40.50.2300">
    <property type="match status" value="2"/>
</dbReference>
<dbReference type="EMBL" id="BMZG01000002">
    <property type="protein sequence ID" value="GHA66814.1"/>
    <property type="molecule type" value="Genomic_DNA"/>
</dbReference>
<evidence type="ECO:0000256" key="2">
    <source>
        <dbReference type="ARBA" id="ARBA00022448"/>
    </source>
</evidence>
<dbReference type="CDD" id="cd06342">
    <property type="entry name" value="PBP1_ABC_LIVBP-like"/>
    <property type="match status" value="1"/>
</dbReference>
<evidence type="ECO:0000256" key="1">
    <source>
        <dbReference type="ARBA" id="ARBA00010062"/>
    </source>
</evidence>
<evidence type="ECO:0000256" key="4">
    <source>
        <dbReference type="ARBA" id="ARBA00022970"/>
    </source>
</evidence>
<comment type="caution">
    <text evidence="7">The sequence shown here is derived from an EMBL/GenBank/DDBJ whole genome shotgun (WGS) entry which is preliminary data.</text>
</comment>
<keyword evidence="2" id="KW-0813">Transport</keyword>
<organism evidence="7 8">
    <name type="scientific">Formosimonas limnophila</name>
    <dbReference type="NCBI Taxonomy" id="1384487"/>
    <lineage>
        <taxon>Bacteria</taxon>
        <taxon>Pseudomonadati</taxon>
        <taxon>Pseudomonadota</taxon>
        <taxon>Betaproteobacteria</taxon>
        <taxon>Burkholderiales</taxon>
        <taxon>Burkholderiaceae</taxon>
        <taxon>Formosimonas</taxon>
    </lineage>
</organism>
<evidence type="ECO:0000313" key="8">
    <source>
        <dbReference type="Proteomes" id="UP000614287"/>
    </source>
</evidence>
<dbReference type="InterPro" id="IPR028082">
    <property type="entry name" value="Peripla_BP_I"/>
</dbReference>
<reference evidence="7" key="1">
    <citation type="journal article" date="2014" name="Int. J. Syst. Evol. Microbiol.">
        <title>Complete genome sequence of Corynebacterium casei LMG S-19264T (=DSM 44701T), isolated from a smear-ripened cheese.</title>
        <authorList>
            <consortium name="US DOE Joint Genome Institute (JGI-PGF)"/>
            <person name="Walter F."/>
            <person name="Albersmeier A."/>
            <person name="Kalinowski J."/>
            <person name="Ruckert C."/>
        </authorList>
    </citation>
    <scope>NUCLEOTIDE SEQUENCE</scope>
    <source>
        <strain evidence="7">KCTC 32501</strain>
    </source>
</reference>
<protein>
    <submittedName>
        <fullName evidence="7">Branched chain amino acid ABC transporter substrate-binding protein</fullName>
    </submittedName>
</protein>
<keyword evidence="3 5" id="KW-0732">Signal</keyword>
<dbReference type="InterPro" id="IPR000709">
    <property type="entry name" value="Leu_Ile_Val-bd"/>
</dbReference>
<dbReference type="InterPro" id="IPR028081">
    <property type="entry name" value="Leu-bd"/>
</dbReference>
<gene>
    <name evidence="7" type="ORF">GCM10009007_04170</name>
</gene>
<dbReference type="PANTHER" id="PTHR47151">
    <property type="entry name" value="LEU/ILE/VAL-BINDING ABC TRANSPORTER SUBUNIT"/>
    <property type="match status" value="1"/>
</dbReference>
<feature type="signal peptide" evidence="5">
    <location>
        <begin position="1"/>
        <end position="21"/>
    </location>
</feature>
<comment type="similarity">
    <text evidence="1">Belongs to the leucine-binding protein family.</text>
</comment>
<reference evidence="7" key="2">
    <citation type="submission" date="2020-09" db="EMBL/GenBank/DDBJ databases">
        <authorList>
            <person name="Sun Q."/>
            <person name="Kim S."/>
        </authorList>
    </citation>
    <scope>NUCLEOTIDE SEQUENCE</scope>
    <source>
        <strain evidence="7">KCTC 32501</strain>
    </source>
</reference>
<evidence type="ECO:0000259" key="6">
    <source>
        <dbReference type="Pfam" id="PF13458"/>
    </source>
</evidence>
<proteinExistence type="inferred from homology"/>
<evidence type="ECO:0000256" key="5">
    <source>
        <dbReference type="SAM" id="SignalP"/>
    </source>
</evidence>
<feature type="chain" id="PRO_5035269604" evidence="5">
    <location>
        <begin position="22"/>
        <end position="414"/>
    </location>
</feature>
<evidence type="ECO:0000313" key="7">
    <source>
        <dbReference type="EMBL" id="GHA66814.1"/>
    </source>
</evidence>
<sequence>MRKHIVISIVLSVFFVGSAHAACSTKTPIKIGYAGPMSGGIAHLGKDAENGASMAIEEINRSGGITIDGQARCLKLFSADDAGDPRQGVVVAQKLVDKSVMAVVGHLNSGISIPANDIYSANGMAQISPSSTNPDYTLKSSKTPKGSVSSYRVIANDVSQGKALAMFVNRSNPQSSRESHLKRIVVLDDSTQYGRRLADYFVSALQTEPVVREGIFVPDLISDLQPKPAVIGEAIADRTPEFRRLLAMSKKFNPDYIFWGGLDDTAAILAKQMKQLGVRAKLISSGECMNEFIELAKDTADQTVCAIVGIPLENTDRGRKFSSDYERRFPGERAQIYAPYTYDAVQVVAQAIRIAGSDERESIAAAMPKVNYDGVTGNIRFDAQGDVQLGAVSLFKVENKKLVFDQVILVGQEL</sequence>
<dbReference type="PRINTS" id="PR00337">
    <property type="entry name" value="LEUILEVALBP"/>
</dbReference>
<keyword evidence="4" id="KW-0029">Amino-acid transport</keyword>
<dbReference type="Proteomes" id="UP000614287">
    <property type="component" value="Unassembled WGS sequence"/>
</dbReference>
<dbReference type="RefSeq" id="WP_189490865.1">
    <property type="nucleotide sequence ID" value="NZ_BMZG01000002.1"/>
</dbReference>
<feature type="domain" description="Leucine-binding protein" evidence="6">
    <location>
        <begin position="28"/>
        <end position="398"/>
    </location>
</feature>
<keyword evidence="8" id="KW-1185">Reference proteome</keyword>
<dbReference type="PANTHER" id="PTHR47151:SF2">
    <property type="entry name" value="AMINO ACID BINDING PROTEIN"/>
    <property type="match status" value="1"/>
</dbReference>
<name>A0A8J3CLH8_9BURK</name>
<evidence type="ECO:0000256" key="3">
    <source>
        <dbReference type="ARBA" id="ARBA00022729"/>
    </source>
</evidence>
<dbReference type="AlphaFoldDB" id="A0A8J3CLH8"/>
<dbReference type="Pfam" id="PF13458">
    <property type="entry name" value="Peripla_BP_6"/>
    <property type="match status" value="1"/>
</dbReference>